<evidence type="ECO:0000256" key="3">
    <source>
        <dbReference type="ARBA" id="ARBA00004663"/>
    </source>
</evidence>
<evidence type="ECO:0000256" key="5">
    <source>
        <dbReference type="ARBA" id="ARBA00013200"/>
    </source>
</evidence>
<comment type="subcellular location">
    <subcellularLocation>
        <location evidence="2 19">Cell membrane</location>
        <topology evidence="2 19">Multi-pass membrane protein</topology>
    </subcellularLocation>
</comment>
<keyword evidence="7 19" id="KW-1003">Cell membrane</keyword>
<dbReference type="InterPro" id="IPR003805">
    <property type="entry name" value="CobS"/>
</dbReference>
<dbReference type="GO" id="GO:0008818">
    <property type="term" value="F:cobalamin 5'-phosphate synthase activity"/>
    <property type="evidence" value="ECO:0007669"/>
    <property type="project" value="UniProtKB-UniRule"/>
</dbReference>
<evidence type="ECO:0000256" key="19">
    <source>
        <dbReference type="HAMAP-Rule" id="MF_00719"/>
    </source>
</evidence>
<evidence type="ECO:0000256" key="2">
    <source>
        <dbReference type="ARBA" id="ARBA00004651"/>
    </source>
</evidence>
<keyword evidence="13 19" id="KW-0472">Membrane</keyword>
<evidence type="ECO:0000313" key="20">
    <source>
        <dbReference type="EMBL" id="MBB2175451.1"/>
    </source>
</evidence>
<evidence type="ECO:0000256" key="15">
    <source>
        <dbReference type="ARBA" id="ARBA00032605"/>
    </source>
</evidence>
<comment type="pathway">
    <text evidence="3 19">Cofactor biosynthesis; adenosylcobalamin biosynthesis; adenosylcobalamin from cob(II)yrinate a,c-diamide: step 7/7.</text>
</comment>
<evidence type="ECO:0000256" key="6">
    <source>
        <dbReference type="ARBA" id="ARBA00015850"/>
    </source>
</evidence>
<evidence type="ECO:0000256" key="8">
    <source>
        <dbReference type="ARBA" id="ARBA00022573"/>
    </source>
</evidence>
<comment type="cofactor">
    <cofactor evidence="1 19">
        <name>Mg(2+)</name>
        <dbReference type="ChEBI" id="CHEBI:18420"/>
    </cofactor>
</comment>
<accession>A0A7W4P2R8</accession>
<keyword evidence="21" id="KW-1185">Reference proteome</keyword>
<dbReference type="GO" id="GO:0051073">
    <property type="term" value="F:adenosylcobinamide-GDP ribazoletransferase activity"/>
    <property type="evidence" value="ECO:0007669"/>
    <property type="project" value="UniProtKB-UniRule"/>
</dbReference>
<keyword evidence="8 19" id="KW-0169">Cobalamin biosynthesis</keyword>
<evidence type="ECO:0000256" key="13">
    <source>
        <dbReference type="ARBA" id="ARBA00023136"/>
    </source>
</evidence>
<comment type="catalytic activity">
    <reaction evidence="17 19">
        <text>alpha-ribazole + adenosylcob(III)inamide-GDP = adenosylcob(III)alamin + GMP + H(+)</text>
        <dbReference type="Rhea" id="RHEA:16049"/>
        <dbReference type="ChEBI" id="CHEBI:10329"/>
        <dbReference type="ChEBI" id="CHEBI:15378"/>
        <dbReference type="ChEBI" id="CHEBI:18408"/>
        <dbReference type="ChEBI" id="CHEBI:58115"/>
        <dbReference type="ChEBI" id="CHEBI:60487"/>
        <dbReference type="EC" id="2.7.8.26"/>
    </reaction>
</comment>
<reference evidence="20 21" key="1">
    <citation type="submission" date="2020-04" db="EMBL/GenBank/DDBJ databases">
        <title>Description of novel Gluconacetobacter.</title>
        <authorList>
            <person name="Sombolestani A."/>
        </authorList>
    </citation>
    <scope>NUCLEOTIDE SEQUENCE [LARGE SCALE GENOMIC DNA]</scope>
    <source>
        <strain evidence="20 21">LMG 21312</strain>
    </source>
</reference>
<dbReference type="HAMAP" id="MF_00719">
    <property type="entry name" value="CobS"/>
    <property type="match status" value="1"/>
</dbReference>
<comment type="similarity">
    <text evidence="4 19">Belongs to the CobS family.</text>
</comment>
<keyword evidence="12 19" id="KW-1133">Transmembrane helix</keyword>
<keyword evidence="11 19" id="KW-0460">Magnesium</keyword>
<dbReference type="Proteomes" id="UP000561066">
    <property type="component" value="Unassembled WGS sequence"/>
</dbReference>
<dbReference type="PANTHER" id="PTHR34148:SF1">
    <property type="entry name" value="ADENOSYLCOBINAMIDE-GDP RIBAZOLETRANSFERASE"/>
    <property type="match status" value="1"/>
</dbReference>
<proteinExistence type="inferred from homology"/>
<name>A0A7W4P2R8_9PROT</name>
<protein>
    <recommendedName>
        <fullName evidence="6 19">Adenosylcobinamide-GDP ribazoletransferase</fullName>
        <ecNumber evidence="5 19">2.7.8.26</ecNumber>
    </recommendedName>
    <alternativeName>
        <fullName evidence="16 19">Cobalamin synthase</fullName>
    </alternativeName>
    <alternativeName>
        <fullName evidence="15 19">Cobalamin-5'-phosphate synthase</fullName>
    </alternativeName>
</protein>
<dbReference type="RefSeq" id="WP_182942235.1">
    <property type="nucleotide sequence ID" value="NZ_JABEQH010000006.1"/>
</dbReference>
<evidence type="ECO:0000256" key="16">
    <source>
        <dbReference type="ARBA" id="ARBA00032853"/>
    </source>
</evidence>
<comment type="caution">
    <text evidence="19">Lacks conserved residue(s) required for the propagation of feature annotation.</text>
</comment>
<evidence type="ECO:0000256" key="9">
    <source>
        <dbReference type="ARBA" id="ARBA00022679"/>
    </source>
</evidence>
<evidence type="ECO:0000256" key="7">
    <source>
        <dbReference type="ARBA" id="ARBA00022475"/>
    </source>
</evidence>
<dbReference type="AlphaFoldDB" id="A0A7W4P2R8"/>
<dbReference type="NCBIfam" id="TIGR00317">
    <property type="entry name" value="cobS"/>
    <property type="match status" value="1"/>
</dbReference>
<evidence type="ECO:0000256" key="14">
    <source>
        <dbReference type="ARBA" id="ARBA00025228"/>
    </source>
</evidence>
<dbReference type="UniPathway" id="UPA00148">
    <property type="reaction ID" value="UER00238"/>
</dbReference>
<comment type="caution">
    <text evidence="20">The sequence shown here is derived from an EMBL/GenBank/DDBJ whole genome shotgun (WGS) entry which is preliminary data.</text>
</comment>
<evidence type="ECO:0000256" key="11">
    <source>
        <dbReference type="ARBA" id="ARBA00022842"/>
    </source>
</evidence>
<feature type="transmembrane region" description="Helical" evidence="19">
    <location>
        <begin position="115"/>
        <end position="135"/>
    </location>
</feature>
<dbReference type="EC" id="2.7.8.26" evidence="5 19"/>
<feature type="transmembrane region" description="Helical" evidence="19">
    <location>
        <begin position="39"/>
        <end position="63"/>
    </location>
</feature>
<dbReference type="Pfam" id="PF02654">
    <property type="entry name" value="CobS"/>
    <property type="match status" value="1"/>
</dbReference>
<evidence type="ECO:0000256" key="12">
    <source>
        <dbReference type="ARBA" id="ARBA00022989"/>
    </source>
</evidence>
<evidence type="ECO:0000256" key="18">
    <source>
        <dbReference type="ARBA" id="ARBA00049504"/>
    </source>
</evidence>
<comment type="catalytic activity">
    <reaction evidence="18 19">
        <text>alpha-ribazole 5'-phosphate + adenosylcob(III)inamide-GDP = adenosylcob(III)alamin 5'-phosphate + GMP + H(+)</text>
        <dbReference type="Rhea" id="RHEA:23560"/>
        <dbReference type="ChEBI" id="CHEBI:15378"/>
        <dbReference type="ChEBI" id="CHEBI:57918"/>
        <dbReference type="ChEBI" id="CHEBI:58115"/>
        <dbReference type="ChEBI" id="CHEBI:60487"/>
        <dbReference type="ChEBI" id="CHEBI:60493"/>
        <dbReference type="EC" id="2.7.8.26"/>
    </reaction>
</comment>
<gene>
    <name evidence="19 20" type="primary">cobS</name>
    <name evidence="20" type="ORF">HLH21_05845</name>
</gene>
<organism evidence="20 21">
    <name type="scientific">Gluconacetobacter johannae</name>
    <dbReference type="NCBI Taxonomy" id="112140"/>
    <lineage>
        <taxon>Bacteria</taxon>
        <taxon>Pseudomonadati</taxon>
        <taxon>Pseudomonadota</taxon>
        <taxon>Alphaproteobacteria</taxon>
        <taxon>Acetobacterales</taxon>
        <taxon>Acetobacteraceae</taxon>
        <taxon>Gluconacetobacter</taxon>
    </lineage>
</organism>
<dbReference type="GO" id="GO:0005886">
    <property type="term" value="C:plasma membrane"/>
    <property type="evidence" value="ECO:0007669"/>
    <property type="project" value="UniProtKB-SubCell"/>
</dbReference>
<dbReference type="GO" id="GO:0009236">
    <property type="term" value="P:cobalamin biosynthetic process"/>
    <property type="evidence" value="ECO:0007669"/>
    <property type="project" value="UniProtKB-UniRule"/>
</dbReference>
<sequence length="251" mass="24728">MSWIARRRADLLAGLGLLTRLPVGWLARGAGPVDMARSVWTWPLAGLGVGVVGGGVLAVLSLAGVPRLPAAGWAVAVQILLTGGLHEDGLADMADGFGGGRDRARKLEIMRDSRIGAYGVLALVLSLLLRVTAAAAAAHPIAAMAVAGTLSRAAMTGVLAALPPARGDGIAGTMGRIPRPALGAGLLVAALVAACLPPTPARAGAACVAAAVSAAGIARLARRQIGGQTGDVLGGTASIAECAVLTIMAAA</sequence>
<evidence type="ECO:0000256" key="17">
    <source>
        <dbReference type="ARBA" id="ARBA00048623"/>
    </source>
</evidence>
<dbReference type="EMBL" id="JABEQH010000006">
    <property type="protein sequence ID" value="MBB2175451.1"/>
    <property type="molecule type" value="Genomic_DNA"/>
</dbReference>
<evidence type="ECO:0000256" key="4">
    <source>
        <dbReference type="ARBA" id="ARBA00010561"/>
    </source>
</evidence>
<comment type="function">
    <text evidence="14 19">Joins adenosylcobinamide-GDP and alpha-ribazole to generate adenosylcobalamin (Ado-cobalamin). Also synthesizes adenosylcobalamin 5'-phosphate from adenosylcobinamide-GDP and alpha-ribazole 5'-phosphate.</text>
</comment>
<keyword evidence="10 19" id="KW-0812">Transmembrane</keyword>
<evidence type="ECO:0000256" key="1">
    <source>
        <dbReference type="ARBA" id="ARBA00001946"/>
    </source>
</evidence>
<evidence type="ECO:0000313" key="21">
    <source>
        <dbReference type="Proteomes" id="UP000561066"/>
    </source>
</evidence>
<keyword evidence="9 19" id="KW-0808">Transferase</keyword>
<evidence type="ECO:0000256" key="10">
    <source>
        <dbReference type="ARBA" id="ARBA00022692"/>
    </source>
</evidence>
<dbReference type="PANTHER" id="PTHR34148">
    <property type="entry name" value="ADENOSYLCOBINAMIDE-GDP RIBAZOLETRANSFERASE"/>
    <property type="match status" value="1"/>
</dbReference>